<feature type="coiled-coil region" evidence="1">
    <location>
        <begin position="11"/>
        <end position="38"/>
    </location>
</feature>
<sequence length="565" mass="63530">MNSTTTVSCLDDDSQRELDDLNKRINALQERKHALTLEAFQVHTAIRTLQSRAAHITNKTAPVSRLPSDVLAIIFEESRRLLIPWSSVVKRPLSPEVQLSHVSSRWREVALSTPALWTTIRFPILHKETAAMAYLQRCNQAPLNIHIGPRVSDPDSLRFIAAQFVPRLNQIRELTIDTNERQELCALLPLFAEEPASILRRLRICCDDTRSASGAVSRLDIFKAGAPLLSDVRLSALAVGLPQCSATTLHLEQQPGPGNPLSRLTFLDILVPLSATLTTLHLRGYISGFHQEPGSTPVELPALKELLVCGNTLNHGFNVFRNISTPAIRTLSLINVKRQGLSSIHKFIARTSPEHFQHLHTLRYINCEIDDDLDVYLPHATSALTELVVSVKHHAHLLRLLLNSDRQAALHGVPPLWRNLRTLTLRVFEPLDREREDVDSDEEDDLPPTMGLLLEVVQERKAVGKPLDLLRIEGPHARPFYEEFTTLLMKTHEDIYTELFSASFPSSVDAQESEVDWAFAAYYIAKQYRLYIFKKHQQFGPHCNPAIHSGGLPVVAYPSTHTQVP</sequence>
<reference evidence="2 3" key="1">
    <citation type="submission" date="2014-04" db="EMBL/GenBank/DDBJ databases">
        <authorList>
            <consortium name="DOE Joint Genome Institute"/>
            <person name="Kuo A."/>
            <person name="Ruytinx J."/>
            <person name="Rineau F."/>
            <person name="Colpaert J."/>
            <person name="Kohler A."/>
            <person name="Nagy L.G."/>
            <person name="Floudas D."/>
            <person name="Copeland A."/>
            <person name="Barry K.W."/>
            <person name="Cichocki N."/>
            <person name="Veneault-Fourrey C."/>
            <person name="LaButti K."/>
            <person name="Lindquist E.A."/>
            <person name="Lipzen A."/>
            <person name="Lundell T."/>
            <person name="Morin E."/>
            <person name="Murat C."/>
            <person name="Sun H."/>
            <person name="Tunlid A."/>
            <person name="Henrissat B."/>
            <person name="Grigoriev I.V."/>
            <person name="Hibbett D.S."/>
            <person name="Martin F."/>
            <person name="Nordberg H.P."/>
            <person name="Cantor M.N."/>
            <person name="Hua S.X."/>
        </authorList>
    </citation>
    <scope>NUCLEOTIDE SEQUENCE [LARGE SCALE GENOMIC DNA]</scope>
    <source>
        <strain evidence="2 3">UH-Slu-Lm8-n1</strain>
    </source>
</reference>
<dbReference type="EMBL" id="KN835239">
    <property type="protein sequence ID" value="KIK42412.1"/>
    <property type="molecule type" value="Genomic_DNA"/>
</dbReference>
<organism evidence="2 3">
    <name type="scientific">Suillus luteus UH-Slu-Lm8-n1</name>
    <dbReference type="NCBI Taxonomy" id="930992"/>
    <lineage>
        <taxon>Eukaryota</taxon>
        <taxon>Fungi</taxon>
        <taxon>Dikarya</taxon>
        <taxon>Basidiomycota</taxon>
        <taxon>Agaricomycotina</taxon>
        <taxon>Agaricomycetes</taxon>
        <taxon>Agaricomycetidae</taxon>
        <taxon>Boletales</taxon>
        <taxon>Suillineae</taxon>
        <taxon>Suillaceae</taxon>
        <taxon>Suillus</taxon>
    </lineage>
</organism>
<dbReference type="HOGENOM" id="CLU_482473_0_0_1"/>
<dbReference type="STRING" id="930992.A0A0D0B7L5"/>
<dbReference type="InterPro" id="IPR032675">
    <property type="entry name" value="LRR_dom_sf"/>
</dbReference>
<dbReference type="Proteomes" id="UP000054485">
    <property type="component" value="Unassembled WGS sequence"/>
</dbReference>
<accession>A0A0D0B7L5</accession>
<reference evidence="3" key="2">
    <citation type="submission" date="2015-01" db="EMBL/GenBank/DDBJ databases">
        <title>Evolutionary Origins and Diversification of the Mycorrhizal Mutualists.</title>
        <authorList>
            <consortium name="DOE Joint Genome Institute"/>
            <consortium name="Mycorrhizal Genomics Consortium"/>
            <person name="Kohler A."/>
            <person name="Kuo A."/>
            <person name="Nagy L.G."/>
            <person name="Floudas D."/>
            <person name="Copeland A."/>
            <person name="Barry K.W."/>
            <person name="Cichocki N."/>
            <person name="Veneault-Fourrey C."/>
            <person name="LaButti K."/>
            <person name="Lindquist E.A."/>
            <person name="Lipzen A."/>
            <person name="Lundell T."/>
            <person name="Morin E."/>
            <person name="Murat C."/>
            <person name="Riley R."/>
            <person name="Ohm R."/>
            <person name="Sun H."/>
            <person name="Tunlid A."/>
            <person name="Henrissat B."/>
            <person name="Grigoriev I.V."/>
            <person name="Hibbett D.S."/>
            <person name="Martin F."/>
        </authorList>
    </citation>
    <scope>NUCLEOTIDE SEQUENCE [LARGE SCALE GENOMIC DNA]</scope>
    <source>
        <strain evidence="3">UH-Slu-Lm8-n1</strain>
    </source>
</reference>
<keyword evidence="3" id="KW-1185">Reference proteome</keyword>
<evidence type="ECO:0000313" key="2">
    <source>
        <dbReference type="EMBL" id="KIK42412.1"/>
    </source>
</evidence>
<evidence type="ECO:0000256" key="1">
    <source>
        <dbReference type="SAM" id="Coils"/>
    </source>
</evidence>
<protein>
    <recommendedName>
        <fullName evidence="4">F-box domain-containing protein</fullName>
    </recommendedName>
</protein>
<dbReference type="Gene3D" id="1.20.1280.50">
    <property type="match status" value="1"/>
</dbReference>
<dbReference type="InParanoid" id="A0A0D0B7L5"/>
<evidence type="ECO:0008006" key="4">
    <source>
        <dbReference type="Google" id="ProtNLM"/>
    </source>
</evidence>
<dbReference type="OrthoDB" id="2884925at2759"/>
<proteinExistence type="predicted"/>
<dbReference type="AlphaFoldDB" id="A0A0D0B7L5"/>
<keyword evidence="1" id="KW-0175">Coiled coil</keyword>
<evidence type="ECO:0000313" key="3">
    <source>
        <dbReference type="Proteomes" id="UP000054485"/>
    </source>
</evidence>
<dbReference type="Gene3D" id="3.80.10.10">
    <property type="entry name" value="Ribonuclease Inhibitor"/>
    <property type="match status" value="1"/>
</dbReference>
<name>A0A0D0B7L5_9AGAM</name>
<gene>
    <name evidence="2" type="ORF">CY34DRAFT_142925</name>
</gene>